<evidence type="ECO:0000256" key="1">
    <source>
        <dbReference type="ARBA" id="ARBA00004651"/>
    </source>
</evidence>
<keyword evidence="10" id="KW-1185">Reference proteome</keyword>
<dbReference type="SUPFAM" id="SSF103473">
    <property type="entry name" value="MFS general substrate transporter"/>
    <property type="match status" value="1"/>
</dbReference>
<feature type="domain" description="Major facilitator superfamily (MFS) profile" evidence="8">
    <location>
        <begin position="13"/>
        <end position="194"/>
    </location>
</feature>
<comment type="caution">
    <text evidence="9">The sequence shown here is derived from an EMBL/GenBank/DDBJ whole genome shotgun (WGS) entry which is preliminary data.</text>
</comment>
<feature type="transmembrane region" description="Helical" evidence="7">
    <location>
        <begin position="7"/>
        <end position="26"/>
    </location>
</feature>
<dbReference type="InterPro" id="IPR036259">
    <property type="entry name" value="MFS_trans_sf"/>
</dbReference>
<evidence type="ECO:0000256" key="5">
    <source>
        <dbReference type="ARBA" id="ARBA00022989"/>
    </source>
</evidence>
<evidence type="ECO:0000313" key="10">
    <source>
        <dbReference type="Proteomes" id="UP001629214"/>
    </source>
</evidence>
<accession>A0ABW8Z654</accession>
<keyword evidence="2" id="KW-0813">Transport</keyword>
<evidence type="ECO:0000313" key="9">
    <source>
        <dbReference type="EMBL" id="MFL9878372.1"/>
    </source>
</evidence>
<gene>
    <name evidence="9" type="ORF">PQR63_08270</name>
</gene>
<organism evidence="9 10">
    <name type="scientific">Herbaspirillum rhizosphaerae</name>
    <dbReference type="NCBI Taxonomy" id="346179"/>
    <lineage>
        <taxon>Bacteria</taxon>
        <taxon>Pseudomonadati</taxon>
        <taxon>Pseudomonadota</taxon>
        <taxon>Betaproteobacteria</taxon>
        <taxon>Burkholderiales</taxon>
        <taxon>Oxalobacteraceae</taxon>
        <taxon>Herbaspirillum</taxon>
    </lineage>
</organism>
<feature type="transmembrane region" description="Helical" evidence="7">
    <location>
        <begin position="46"/>
        <end position="64"/>
    </location>
</feature>
<dbReference type="InterPro" id="IPR011701">
    <property type="entry name" value="MFS"/>
</dbReference>
<proteinExistence type="predicted"/>
<dbReference type="PANTHER" id="PTHR43414:SF6">
    <property type="entry name" value="MULTIDRUG RESISTANCE PROTEIN MDTG"/>
    <property type="match status" value="1"/>
</dbReference>
<dbReference type="EMBL" id="JAQQFR010000004">
    <property type="protein sequence ID" value="MFL9878372.1"/>
    <property type="molecule type" value="Genomic_DNA"/>
</dbReference>
<dbReference type="Gene3D" id="1.20.1250.20">
    <property type="entry name" value="MFS general substrate transporter like domains"/>
    <property type="match status" value="1"/>
</dbReference>
<evidence type="ECO:0000256" key="2">
    <source>
        <dbReference type="ARBA" id="ARBA00022448"/>
    </source>
</evidence>
<keyword evidence="3" id="KW-1003">Cell membrane</keyword>
<protein>
    <submittedName>
        <fullName evidence="9">MFS transporter</fullName>
    </submittedName>
</protein>
<comment type="subcellular location">
    <subcellularLocation>
        <location evidence="1">Cell membrane</location>
        <topology evidence="1">Multi-pass membrane protein</topology>
    </subcellularLocation>
</comment>
<dbReference type="InterPro" id="IPR001958">
    <property type="entry name" value="Tet-R_TetA/multi-R_MdtG-like"/>
</dbReference>
<keyword evidence="6 7" id="KW-0472">Membrane</keyword>
<feature type="transmembrane region" description="Helical" evidence="7">
    <location>
        <begin position="169"/>
        <end position="187"/>
    </location>
</feature>
<feature type="transmembrane region" description="Helical" evidence="7">
    <location>
        <begin position="76"/>
        <end position="94"/>
    </location>
</feature>
<evidence type="ECO:0000259" key="8">
    <source>
        <dbReference type="PROSITE" id="PS50850"/>
    </source>
</evidence>
<dbReference type="PROSITE" id="PS50850">
    <property type="entry name" value="MFS"/>
    <property type="match status" value="1"/>
</dbReference>
<sequence length="194" mass="20420">MAEKEHLRLIVGTTFATAILVLFASMSIEPIITVYLQTIHVDRSHVVLDAGIVMAASALGRIIMAAPVGRLADRIGGWRVIVYCLTAAALLMIPQAFVSAWWQLAILRFLLGAALAGLLPSIARQIRQSVPESALGKVLGYSQSSQYAGQVLGPLAGGAMGGLVGMRSVFFLTSGMLLCGAAANLWASRKATGQ</sequence>
<evidence type="ECO:0000256" key="6">
    <source>
        <dbReference type="ARBA" id="ARBA00023136"/>
    </source>
</evidence>
<keyword evidence="5 7" id="KW-1133">Transmembrane helix</keyword>
<keyword evidence="4 7" id="KW-0812">Transmembrane</keyword>
<reference evidence="9 10" key="1">
    <citation type="journal article" date="2024" name="Chem. Sci.">
        <title>Discovery of megapolipeptins by genome mining of a Burkholderiales bacteria collection.</title>
        <authorList>
            <person name="Paulo B.S."/>
            <person name="Recchia M.J.J."/>
            <person name="Lee S."/>
            <person name="Fergusson C.H."/>
            <person name="Romanowski S.B."/>
            <person name="Hernandez A."/>
            <person name="Krull N."/>
            <person name="Liu D.Y."/>
            <person name="Cavanagh H."/>
            <person name="Bos A."/>
            <person name="Gray C.A."/>
            <person name="Murphy B.T."/>
            <person name="Linington R.G."/>
            <person name="Eustaquio A.S."/>
        </authorList>
    </citation>
    <scope>NUCLEOTIDE SEQUENCE [LARGE SCALE GENOMIC DNA]</scope>
    <source>
        <strain evidence="9 10">RL21-008-BIB-B</strain>
    </source>
</reference>
<dbReference type="InterPro" id="IPR020846">
    <property type="entry name" value="MFS_dom"/>
</dbReference>
<dbReference type="RefSeq" id="WP_408167264.1">
    <property type="nucleotide sequence ID" value="NZ_JAQQFR010000004.1"/>
</dbReference>
<dbReference type="Proteomes" id="UP001629214">
    <property type="component" value="Unassembled WGS sequence"/>
</dbReference>
<evidence type="ECO:0000256" key="4">
    <source>
        <dbReference type="ARBA" id="ARBA00022692"/>
    </source>
</evidence>
<dbReference type="PANTHER" id="PTHR43414">
    <property type="entry name" value="MULTIDRUG RESISTANCE PROTEIN MDTG"/>
    <property type="match status" value="1"/>
</dbReference>
<dbReference type="Pfam" id="PF07690">
    <property type="entry name" value="MFS_1"/>
    <property type="match status" value="1"/>
</dbReference>
<dbReference type="PRINTS" id="PR01035">
    <property type="entry name" value="TCRTETA"/>
</dbReference>
<evidence type="ECO:0000256" key="7">
    <source>
        <dbReference type="SAM" id="Phobius"/>
    </source>
</evidence>
<evidence type="ECO:0000256" key="3">
    <source>
        <dbReference type="ARBA" id="ARBA00022475"/>
    </source>
</evidence>
<name>A0ABW8Z654_9BURK</name>